<keyword evidence="3" id="KW-1185">Reference proteome</keyword>
<feature type="transmembrane region" description="Helical" evidence="1">
    <location>
        <begin position="276"/>
        <end position="293"/>
    </location>
</feature>
<feature type="transmembrane region" description="Helical" evidence="1">
    <location>
        <begin position="331"/>
        <end position="351"/>
    </location>
</feature>
<organism evidence="2 3">
    <name type="scientific">Leptospira kobayashii</name>
    <dbReference type="NCBI Taxonomy" id="1917830"/>
    <lineage>
        <taxon>Bacteria</taxon>
        <taxon>Pseudomonadati</taxon>
        <taxon>Spirochaetota</taxon>
        <taxon>Spirochaetia</taxon>
        <taxon>Leptospirales</taxon>
        <taxon>Leptospiraceae</taxon>
        <taxon>Leptospira</taxon>
    </lineage>
</organism>
<keyword evidence="1" id="KW-1133">Transmembrane helix</keyword>
<name>A0ABN6KCB4_9LEPT</name>
<evidence type="ECO:0008006" key="4">
    <source>
        <dbReference type="Google" id="ProtNLM"/>
    </source>
</evidence>
<accession>A0ABN6KCB4</accession>
<feature type="transmembrane region" description="Helical" evidence="1">
    <location>
        <begin position="160"/>
        <end position="182"/>
    </location>
</feature>
<feature type="transmembrane region" description="Helical" evidence="1">
    <location>
        <begin position="438"/>
        <end position="460"/>
    </location>
</feature>
<evidence type="ECO:0000256" key="1">
    <source>
        <dbReference type="SAM" id="Phobius"/>
    </source>
</evidence>
<keyword evidence="1" id="KW-0472">Membrane</keyword>
<dbReference type="RefSeq" id="WP_109020640.1">
    <property type="nucleotide sequence ID" value="NZ_AP025028.1"/>
</dbReference>
<proteinExistence type="predicted"/>
<reference evidence="2 3" key="1">
    <citation type="submission" date="2021-08" db="EMBL/GenBank/DDBJ databases">
        <title>Complete genome sequence of Leptospira kobayashii strain E30.</title>
        <authorList>
            <person name="Nakao R."/>
            <person name="Nakamura S."/>
            <person name="Masuzawa T."/>
            <person name="Koizumi N."/>
        </authorList>
    </citation>
    <scope>NUCLEOTIDE SEQUENCE [LARGE SCALE GENOMIC DNA]</scope>
    <source>
        <strain evidence="2 3">E30</strain>
    </source>
</reference>
<evidence type="ECO:0000313" key="2">
    <source>
        <dbReference type="EMBL" id="BDA77919.1"/>
    </source>
</evidence>
<evidence type="ECO:0000313" key="3">
    <source>
        <dbReference type="Proteomes" id="UP000245263"/>
    </source>
</evidence>
<feature type="transmembrane region" description="Helical" evidence="1">
    <location>
        <begin position="363"/>
        <end position="385"/>
    </location>
</feature>
<feature type="transmembrane region" description="Helical" evidence="1">
    <location>
        <begin position="230"/>
        <end position="255"/>
    </location>
</feature>
<feature type="transmembrane region" description="Helical" evidence="1">
    <location>
        <begin position="37"/>
        <end position="54"/>
    </location>
</feature>
<dbReference type="Proteomes" id="UP000245263">
    <property type="component" value="Chromosome 1"/>
</dbReference>
<keyword evidence="1" id="KW-0812">Transmembrane</keyword>
<protein>
    <recommendedName>
        <fullName evidence="4">DUF2029 domain-containing protein</fullName>
    </recommendedName>
</protein>
<sequence length="496" mass="58768">MFKNLQTEWGRTLPYLFFVLFFSISLSFGFYTVQWGILSYILILLLLTGSFYLLTTVSLEFYKTNFFKFVFFGLILRVILSFSNPIWEDDWARYLWEGGLVAHGISPYNHPPESFFSDTTKLAFNEAGSGILSRINHPDWTTIYFPLIEVYFFLSYKFSYYSLITLKIGYIFFDLAVLYFIFSLKNARSAVLYFLFPILLKEVYANAHFELIPLFFLLFSIWLNEKSYERIAWFVFGLGIHCKLFIVFFIPLLILRWNPDTFPDRSYFIRLIKNTIYLALGAIFPFIFLPALLDGDWKWNLFSVFAFGKEFEFNSLLFPIIRILFQNQARLAVVLILLAVAIFLFCMRKNLFRTKEKAFEITGYFFLLFLILAPIVNPWYFLFLLPFLWKNMDEKPSLLWLVAVVPQMAYLTNTNLGLSRTEAMGSSGFYNLPISLRITEFTLLFIIFLLEFRIFSIILYKISNILNSWKKLRPPIKKGKRDFYEEDRSFRKPNQN</sequence>
<feature type="transmembrane region" description="Helical" evidence="1">
    <location>
        <begin position="12"/>
        <end position="31"/>
    </location>
</feature>
<feature type="transmembrane region" description="Helical" evidence="1">
    <location>
        <begin position="66"/>
        <end position="87"/>
    </location>
</feature>
<feature type="transmembrane region" description="Helical" evidence="1">
    <location>
        <begin position="203"/>
        <end position="224"/>
    </location>
</feature>
<gene>
    <name evidence="2" type="ORF">LPTSP3_g08490</name>
</gene>
<dbReference type="EMBL" id="AP025028">
    <property type="protein sequence ID" value="BDA77919.1"/>
    <property type="molecule type" value="Genomic_DNA"/>
</dbReference>